<dbReference type="GO" id="GO:0005737">
    <property type="term" value="C:cytoplasm"/>
    <property type="evidence" value="ECO:0007669"/>
    <property type="project" value="TreeGrafter"/>
</dbReference>
<evidence type="ECO:0000313" key="3">
    <source>
        <dbReference type="EMBL" id="QKV18893.1"/>
    </source>
</evidence>
<dbReference type="InterPro" id="IPR013078">
    <property type="entry name" value="His_Pase_superF_clade-1"/>
</dbReference>
<dbReference type="Gene3D" id="3.40.50.1240">
    <property type="entry name" value="Phosphoglycerate mutase-like"/>
    <property type="match status" value="1"/>
</dbReference>
<protein>
    <submittedName>
        <fullName evidence="3">Histidine phosphatase family protein</fullName>
    </submittedName>
</protein>
<dbReference type="InterPro" id="IPR050275">
    <property type="entry name" value="PGM_Phosphatase"/>
</dbReference>
<accession>A0A6N1VED0</accession>
<feature type="binding site" evidence="2">
    <location>
        <position position="67"/>
    </location>
    <ligand>
        <name>substrate</name>
    </ligand>
</feature>
<dbReference type="SMART" id="SM00855">
    <property type="entry name" value="PGAM"/>
    <property type="match status" value="1"/>
</dbReference>
<dbReference type="CDD" id="cd07067">
    <property type="entry name" value="HP_PGM_like"/>
    <property type="match status" value="1"/>
</dbReference>
<evidence type="ECO:0000256" key="2">
    <source>
        <dbReference type="PIRSR" id="PIRSR613078-2"/>
    </source>
</evidence>
<dbReference type="Pfam" id="PF00300">
    <property type="entry name" value="His_Phos_1"/>
    <property type="match status" value="1"/>
</dbReference>
<evidence type="ECO:0000313" key="4">
    <source>
        <dbReference type="Proteomes" id="UP000509367"/>
    </source>
</evidence>
<dbReference type="InterPro" id="IPR029033">
    <property type="entry name" value="His_PPase_superfam"/>
</dbReference>
<dbReference type="SUPFAM" id="SSF53254">
    <property type="entry name" value="Phosphoglycerate mutase-like"/>
    <property type="match status" value="1"/>
</dbReference>
<gene>
    <name evidence="3" type="ORF">HTY61_10750</name>
</gene>
<name>A0A6N1VED0_9HYPH</name>
<dbReference type="PIRSF" id="PIRSF000709">
    <property type="entry name" value="6PFK_2-Ptase"/>
    <property type="match status" value="1"/>
</dbReference>
<organism evidence="3 4">
    <name type="scientific">Oricola thermophila</name>
    <dbReference type="NCBI Taxonomy" id="2742145"/>
    <lineage>
        <taxon>Bacteria</taxon>
        <taxon>Pseudomonadati</taxon>
        <taxon>Pseudomonadota</taxon>
        <taxon>Alphaproteobacteria</taxon>
        <taxon>Hyphomicrobiales</taxon>
        <taxon>Ahrensiaceae</taxon>
        <taxon>Oricola</taxon>
    </lineage>
</organism>
<dbReference type="KEGG" id="orm:HTY61_10750"/>
<keyword evidence="4" id="KW-1185">Reference proteome</keyword>
<feature type="active site" description="Tele-phosphohistidine intermediate" evidence="1">
    <location>
        <position position="14"/>
    </location>
</feature>
<dbReference type="PROSITE" id="PS00175">
    <property type="entry name" value="PG_MUTASE"/>
    <property type="match status" value="1"/>
</dbReference>
<sequence>MTTKARPPFFMIRHGETDWNRERRYQGQVDIPLNALGRAQAAGNGRLLASLGLDWSGWRFFSSPLGRARETMEIMRGEMGLDPGGYMTDDRLVEITFGAWERKRIEELEAEEPEEMARRNADKWTHTPPGGESYAEAVKRVSAFLDELTGPSVVVCHGGILRATRFIIEDVDGTEIADWPVPQDKVYRFDGADTHWLGGGDA</sequence>
<dbReference type="RefSeq" id="WP_175276786.1">
    <property type="nucleotide sequence ID" value="NZ_CP054836.1"/>
</dbReference>
<dbReference type="InterPro" id="IPR001345">
    <property type="entry name" value="PG/BPGM_mutase_AS"/>
</dbReference>
<feature type="active site" description="Proton donor/acceptor" evidence="1">
    <location>
        <position position="94"/>
    </location>
</feature>
<dbReference type="GO" id="GO:0016791">
    <property type="term" value="F:phosphatase activity"/>
    <property type="evidence" value="ECO:0007669"/>
    <property type="project" value="TreeGrafter"/>
</dbReference>
<dbReference type="EMBL" id="CP054836">
    <property type="protein sequence ID" value="QKV18893.1"/>
    <property type="molecule type" value="Genomic_DNA"/>
</dbReference>
<dbReference type="PANTHER" id="PTHR48100:SF59">
    <property type="entry name" value="ADENOSYLCOBALAMIN_ALPHA-RIBAZOLE PHOSPHATASE"/>
    <property type="match status" value="1"/>
</dbReference>
<feature type="binding site" evidence="2">
    <location>
        <begin position="13"/>
        <end position="20"/>
    </location>
    <ligand>
        <name>substrate</name>
    </ligand>
</feature>
<proteinExistence type="predicted"/>
<dbReference type="PANTHER" id="PTHR48100">
    <property type="entry name" value="BROAD-SPECIFICITY PHOSPHATASE YOR283W-RELATED"/>
    <property type="match status" value="1"/>
</dbReference>
<evidence type="ECO:0000256" key="1">
    <source>
        <dbReference type="PIRSR" id="PIRSR613078-1"/>
    </source>
</evidence>
<dbReference type="Proteomes" id="UP000509367">
    <property type="component" value="Chromosome"/>
</dbReference>
<dbReference type="AlphaFoldDB" id="A0A6N1VED0"/>
<reference evidence="3 4" key="1">
    <citation type="submission" date="2020-06" db="EMBL/GenBank/DDBJ databases">
        <title>Oricola thermophila sp. nov. isolated from a tidal sediments.</title>
        <authorList>
            <person name="Kwon K.K."/>
            <person name="Yang S.-H."/>
            <person name="Park M.-J."/>
        </authorList>
    </citation>
    <scope>NUCLEOTIDE SEQUENCE [LARGE SCALE GENOMIC DNA]</scope>
    <source>
        <strain evidence="3 4">MEBiC13590</strain>
    </source>
</reference>